<comment type="subcellular location">
    <subcellularLocation>
        <location evidence="1">Cell membrane</location>
        <topology evidence="1">Multi-pass membrane protein</topology>
    </subcellularLocation>
</comment>
<dbReference type="Pfam" id="PF01773">
    <property type="entry name" value="Nucleos_tra2_N"/>
    <property type="match status" value="1"/>
</dbReference>
<evidence type="ECO:0000256" key="3">
    <source>
        <dbReference type="ARBA" id="ARBA00022475"/>
    </source>
</evidence>
<evidence type="ECO:0000259" key="9">
    <source>
        <dbReference type="Pfam" id="PF07662"/>
    </source>
</evidence>
<dbReference type="AlphaFoldDB" id="A0A6S7B9P7"/>
<accession>A0A6S7B9P7</accession>
<comment type="similarity">
    <text evidence="2 7">Belongs to the concentrative nucleoside transporter (CNT) (TC 2.A.41) family.</text>
</comment>
<dbReference type="Pfam" id="PF07670">
    <property type="entry name" value="Gate"/>
    <property type="match status" value="1"/>
</dbReference>
<proteinExistence type="inferred from homology"/>
<dbReference type="PANTHER" id="PTHR10590">
    <property type="entry name" value="SODIUM/NUCLEOSIDE COTRANSPORTER"/>
    <property type="match status" value="1"/>
</dbReference>
<evidence type="ECO:0000256" key="1">
    <source>
        <dbReference type="ARBA" id="ARBA00004651"/>
    </source>
</evidence>
<feature type="domain" description="Concentrative nucleoside transporter N-terminal" evidence="8">
    <location>
        <begin position="9"/>
        <end position="82"/>
    </location>
</feature>
<keyword evidence="3" id="KW-1003">Cell membrane</keyword>
<keyword evidence="5 7" id="KW-1133">Transmembrane helix</keyword>
<dbReference type="GO" id="GO:0005337">
    <property type="term" value="F:nucleoside transmembrane transporter activity"/>
    <property type="evidence" value="ECO:0007669"/>
    <property type="project" value="InterPro"/>
</dbReference>
<dbReference type="GO" id="GO:0005886">
    <property type="term" value="C:plasma membrane"/>
    <property type="evidence" value="ECO:0007669"/>
    <property type="project" value="UniProtKB-SubCell"/>
</dbReference>
<dbReference type="PANTHER" id="PTHR10590:SF4">
    <property type="entry name" value="SOLUTE CARRIER FAMILY 28 MEMBER 3"/>
    <property type="match status" value="1"/>
</dbReference>
<dbReference type="InterPro" id="IPR002668">
    <property type="entry name" value="CNT_N_dom"/>
</dbReference>
<dbReference type="Proteomes" id="UP000494115">
    <property type="component" value="Unassembled WGS sequence"/>
</dbReference>
<feature type="domain" description="Nucleoside transporter/FeoB GTPase Gate" evidence="10">
    <location>
        <begin position="100"/>
        <end position="197"/>
    </location>
</feature>
<evidence type="ECO:0000256" key="6">
    <source>
        <dbReference type="ARBA" id="ARBA00023136"/>
    </source>
</evidence>
<sequence length="425" mass="44333">MLIIVRSLLGMLLLLFIAFLISTDRRNIRLRTVASALLTQIAIGALILFVPAGKAVLAASANGVNHVLEYGNEGVSFLFGGLDSAKMFELFGGGGFVFAVRVLPMIVFVTALISVLYYLGVMRWFVAIFGTIFQRIIGVSKLESFSAVTTIFLGQNELPALVKPFVNKMSGPELFAVMTSGMAAIAGSVLAGYAGLGVKMEYLLAASFMAVPGGLLFAKIVCPTAAASHVEIDGTLSFDEKRPANVIEAAGSGATLGLKIAVMVGAMLIAFIGLIALINGIVGGVGGWFGHPDVSLQSILGLVFSPLAYMLGVPWQDAAIAGNFIGQKMILNEFVAYVGLAPYLKDSAAVAAAGLQVLDPKTIAIVSFALCGFANFASIAVLTGAFSAVAPERRAEVARYGVRVVIAATLSNLMSATIAGLFLTF</sequence>
<evidence type="ECO:0000259" key="10">
    <source>
        <dbReference type="Pfam" id="PF07670"/>
    </source>
</evidence>
<feature type="transmembrane region" description="Helical" evidence="7">
    <location>
        <begin position="124"/>
        <end position="153"/>
    </location>
</feature>
<evidence type="ECO:0000256" key="5">
    <source>
        <dbReference type="ARBA" id="ARBA00022989"/>
    </source>
</evidence>
<evidence type="ECO:0000256" key="4">
    <source>
        <dbReference type="ARBA" id="ARBA00022692"/>
    </source>
</evidence>
<dbReference type="InterPro" id="IPR011642">
    <property type="entry name" value="Gate_dom"/>
</dbReference>
<feature type="transmembrane region" description="Helical" evidence="7">
    <location>
        <begin position="202"/>
        <end position="222"/>
    </location>
</feature>
<feature type="transmembrane region" description="Helical" evidence="7">
    <location>
        <begin position="363"/>
        <end position="388"/>
    </location>
</feature>
<protein>
    <recommendedName>
        <fullName evidence="7">Nucleoside permease</fullName>
    </recommendedName>
</protein>
<dbReference type="InterPro" id="IPR008276">
    <property type="entry name" value="C_nuclsd_transpt"/>
</dbReference>
<feature type="transmembrane region" description="Helical" evidence="7">
    <location>
        <begin position="260"/>
        <end position="282"/>
    </location>
</feature>
<dbReference type="NCBIfam" id="TIGR00804">
    <property type="entry name" value="nupC"/>
    <property type="match status" value="1"/>
</dbReference>
<reference evidence="11 12" key="1">
    <citation type="submission" date="2020-04" db="EMBL/GenBank/DDBJ databases">
        <authorList>
            <person name="De Canck E."/>
        </authorList>
    </citation>
    <scope>NUCLEOTIDE SEQUENCE [LARGE SCALE GENOMIC DNA]</scope>
    <source>
        <strain evidence="11 12">LMG 28138</strain>
    </source>
</reference>
<feature type="transmembrane region" description="Helical" evidence="7">
    <location>
        <begin position="33"/>
        <end position="52"/>
    </location>
</feature>
<dbReference type="GO" id="GO:0015293">
    <property type="term" value="F:symporter activity"/>
    <property type="evidence" value="ECO:0007669"/>
    <property type="project" value="TreeGrafter"/>
</dbReference>
<feature type="domain" description="Concentrative nucleoside transporter C-terminal" evidence="9">
    <location>
        <begin position="202"/>
        <end position="420"/>
    </location>
</feature>
<evidence type="ECO:0000256" key="2">
    <source>
        <dbReference type="ARBA" id="ARBA00009033"/>
    </source>
</evidence>
<dbReference type="EMBL" id="CADIKM010000005">
    <property type="protein sequence ID" value="CAB3783715.1"/>
    <property type="molecule type" value="Genomic_DNA"/>
</dbReference>
<evidence type="ECO:0000256" key="7">
    <source>
        <dbReference type="RuleBase" id="RU362018"/>
    </source>
</evidence>
<gene>
    <name evidence="11" type="primary">nupX</name>
    <name evidence="11" type="ORF">LMG28138_01695</name>
</gene>
<keyword evidence="12" id="KW-1185">Reference proteome</keyword>
<evidence type="ECO:0000259" key="8">
    <source>
        <dbReference type="Pfam" id="PF01773"/>
    </source>
</evidence>
<dbReference type="InterPro" id="IPR018270">
    <property type="entry name" value="C_nuclsd_transpt_met_bac"/>
</dbReference>
<feature type="transmembrane region" description="Helical" evidence="7">
    <location>
        <begin position="294"/>
        <end position="313"/>
    </location>
</feature>
<feature type="transmembrane region" description="Helical" evidence="7">
    <location>
        <begin position="400"/>
        <end position="423"/>
    </location>
</feature>
<organism evidence="11 12">
    <name type="scientific">Pararobbsia alpina</name>
    <dbReference type="NCBI Taxonomy" id="621374"/>
    <lineage>
        <taxon>Bacteria</taxon>
        <taxon>Pseudomonadati</taxon>
        <taxon>Pseudomonadota</taxon>
        <taxon>Betaproteobacteria</taxon>
        <taxon>Burkholderiales</taxon>
        <taxon>Burkholderiaceae</taxon>
        <taxon>Pararobbsia</taxon>
    </lineage>
</organism>
<feature type="transmembrane region" description="Helical" evidence="7">
    <location>
        <begin position="96"/>
        <end position="118"/>
    </location>
</feature>
<keyword evidence="6 7" id="KW-0472">Membrane</keyword>
<name>A0A6S7B9P7_9BURK</name>
<keyword evidence="4 7" id="KW-0812">Transmembrane</keyword>
<evidence type="ECO:0000313" key="12">
    <source>
        <dbReference type="Proteomes" id="UP000494115"/>
    </source>
</evidence>
<feature type="transmembrane region" description="Helical" evidence="7">
    <location>
        <begin position="174"/>
        <end position="196"/>
    </location>
</feature>
<dbReference type="InterPro" id="IPR011657">
    <property type="entry name" value="CNT_C_dom"/>
</dbReference>
<dbReference type="Pfam" id="PF07662">
    <property type="entry name" value="Nucleos_tra2_C"/>
    <property type="match status" value="1"/>
</dbReference>
<evidence type="ECO:0000313" key="11">
    <source>
        <dbReference type="EMBL" id="CAB3783715.1"/>
    </source>
</evidence>
<keyword evidence="7" id="KW-0813">Transport</keyword>